<dbReference type="InterPro" id="IPR033749">
    <property type="entry name" value="Polyprenyl_synt_CS"/>
</dbReference>
<dbReference type="AlphaFoldDB" id="A0A921KE75"/>
<comment type="similarity">
    <text evidence="2 6">Belongs to the FPP/GGPP synthase family.</text>
</comment>
<gene>
    <name evidence="7" type="ORF">K8V56_14490</name>
</gene>
<reference evidence="7" key="1">
    <citation type="journal article" date="2021" name="PeerJ">
        <title>Extensive microbial diversity within the chicken gut microbiome revealed by metagenomics and culture.</title>
        <authorList>
            <person name="Gilroy R."/>
            <person name="Ravi A."/>
            <person name="Getino M."/>
            <person name="Pursley I."/>
            <person name="Horton D.L."/>
            <person name="Alikhan N.F."/>
            <person name="Baker D."/>
            <person name="Gharbi K."/>
            <person name="Hall N."/>
            <person name="Watson M."/>
            <person name="Adriaenssens E.M."/>
            <person name="Foster-Nyarko E."/>
            <person name="Jarju S."/>
            <person name="Secka A."/>
            <person name="Antonio M."/>
            <person name="Oren A."/>
            <person name="Chaudhuri R.R."/>
            <person name="La Ragione R."/>
            <person name="Hildebrand F."/>
            <person name="Pallen M.J."/>
        </authorList>
    </citation>
    <scope>NUCLEOTIDE SEQUENCE</scope>
    <source>
        <strain evidence="7">CHK171-7178</strain>
    </source>
</reference>
<dbReference type="InterPro" id="IPR008949">
    <property type="entry name" value="Isoprenoid_synthase_dom_sf"/>
</dbReference>
<accession>A0A921KE75</accession>
<evidence type="ECO:0000256" key="4">
    <source>
        <dbReference type="ARBA" id="ARBA00022723"/>
    </source>
</evidence>
<dbReference type="GO" id="GO:0004659">
    <property type="term" value="F:prenyltransferase activity"/>
    <property type="evidence" value="ECO:0007669"/>
    <property type="project" value="InterPro"/>
</dbReference>
<organism evidence="7 8">
    <name type="scientific">Sporosarcina psychrophila</name>
    <name type="common">Bacillus psychrophilus</name>
    <dbReference type="NCBI Taxonomy" id="1476"/>
    <lineage>
        <taxon>Bacteria</taxon>
        <taxon>Bacillati</taxon>
        <taxon>Bacillota</taxon>
        <taxon>Bacilli</taxon>
        <taxon>Bacillales</taxon>
        <taxon>Caryophanaceae</taxon>
        <taxon>Sporosarcina</taxon>
    </lineage>
</organism>
<evidence type="ECO:0000313" key="8">
    <source>
        <dbReference type="Proteomes" id="UP000698173"/>
    </source>
</evidence>
<dbReference type="SUPFAM" id="SSF48576">
    <property type="entry name" value="Terpenoid synthases"/>
    <property type="match status" value="1"/>
</dbReference>
<dbReference type="SFLD" id="SFLDS00005">
    <property type="entry name" value="Isoprenoid_Synthase_Type_I"/>
    <property type="match status" value="1"/>
</dbReference>
<keyword evidence="3 6" id="KW-0808">Transferase</keyword>
<evidence type="ECO:0000256" key="5">
    <source>
        <dbReference type="ARBA" id="ARBA00022842"/>
    </source>
</evidence>
<dbReference type="GO" id="GO:0046872">
    <property type="term" value="F:metal ion binding"/>
    <property type="evidence" value="ECO:0007669"/>
    <property type="project" value="UniProtKB-KW"/>
</dbReference>
<evidence type="ECO:0000256" key="1">
    <source>
        <dbReference type="ARBA" id="ARBA00001946"/>
    </source>
</evidence>
<reference evidence="7" key="2">
    <citation type="submission" date="2021-09" db="EMBL/GenBank/DDBJ databases">
        <authorList>
            <person name="Gilroy R."/>
        </authorList>
    </citation>
    <scope>NUCLEOTIDE SEQUENCE</scope>
    <source>
        <strain evidence="7">CHK171-7178</strain>
    </source>
</reference>
<dbReference type="InterPro" id="IPR000092">
    <property type="entry name" value="Polyprenyl_synt"/>
</dbReference>
<dbReference type="PANTHER" id="PTHR12001">
    <property type="entry name" value="GERANYLGERANYL PYROPHOSPHATE SYNTHASE"/>
    <property type="match status" value="1"/>
</dbReference>
<dbReference type="PANTHER" id="PTHR12001:SF69">
    <property type="entry name" value="ALL TRANS-POLYPRENYL-DIPHOSPHATE SYNTHASE PDSS1"/>
    <property type="match status" value="1"/>
</dbReference>
<sequence length="326" mass="36926">MEKLKLMSLYADFRKDMAYIEKELERSVNSSSPIIRQASLHLLRAGGKRIRPIFVILSSKFGNYSLEDVAKVAVSLELVHMASLVHDDVIDDSDMRRGLETVKARWDNRIAMYTGDFIFSRALTSIGEIELPAVHQLLAKTMLEICKGEIIQIDHQRKTDQTVRDYLRRIKRKTALLLSSSCELGALVSGADPLIVRKLRRFGYFAGMAFQIVDDILDITSTDEELGKPAGSDLLNGHLTLPILYIKNDMNFQPYMERSFDGTLTESDRDEMLTYIRNTDAIQKAQAVSDLYLKKAMDEISTLPDGEANAKKAFMQISAFIGKRKY</sequence>
<dbReference type="Proteomes" id="UP000698173">
    <property type="component" value="Unassembled WGS sequence"/>
</dbReference>
<dbReference type="GO" id="GO:0008299">
    <property type="term" value="P:isoprenoid biosynthetic process"/>
    <property type="evidence" value="ECO:0007669"/>
    <property type="project" value="InterPro"/>
</dbReference>
<protein>
    <submittedName>
        <fullName evidence="7">Polyprenyl synthetase family protein</fullName>
    </submittedName>
</protein>
<evidence type="ECO:0000256" key="2">
    <source>
        <dbReference type="ARBA" id="ARBA00006706"/>
    </source>
</evidence>
<evidence type="ECO:0000256" key="6">
    <source>
        <dbReference type="RuleBase" id="RU004466"/>
    </source>
</evidence>
<dbReference type="PROSITE" id="PS00723">
    <property type="entry name" value="POLYPRENYL_SYNTHASE_1"/>
    <property type="match status" value="1"/>
</dbReference>
<dbReference type="Gene3D" id="1.10.600.10">
    <property type="entry name" value="Farnesyl Diphosphate Synthase"/>
    <property type="match status" value="1"/>
</dbReference>
<evidence type="ECO:0000313" key="7">
    <source>
        <dbReference type="EMBL" id="HJF32967.1"/>
    </source>
</evidence>
<keyword evidence="4" id="KW-0479">Metal-binding</keyword>
<dbReference type="Pfam" id="PF00348">
    <property type="entry name" value="polyprenyl_synt"/>
    <property type="match status" value="1"/>
</dbReference>
<dbReference type="CDD" id="cd00685">
    <property type="entry name" value="Trans_IPPS_HT"/>
    <property type="match status" value="1"/>
</dbReference>
<dbReference type="EMBL" id="DYWT01000233">
    <property type="protein sequence ID" value="HJF32967.1"/>
    <property type="molecule type" value="Genomic_DNA"/>
</dbReference>
<keyword evidence="5" id="KW-0460">Magnesium</keyword>
<name>A0A921KE75_SPOPS</name>
<comment type="caution">
    <text evidence="7">The sequence shown here is derived from an EMBL/GenBank/DDBJ whole genome shotgun (WGS) entry which is preliminary data.</text>
</comment>
<proteinExistence type="inferred from homology"/>
<comment type="cofactor">
    <cofactor evidence="1">
        <name>Mg(2+)</name>
        <dbReference type="ChEBI" id="CHEBI:18420"/>
    </cofactor>
</comment>
<evidence type="ECO:0000256" key="3">
    <source>
        <dbReference type="ARBA" id="ARBA00022679"/>
    </source>
</evidence>